<dbReference type="EMBL" id="JAQQBR010000020">
    <property type="protein sequence ID" value="KAK0174301.1"/>
    <property type="molecule type" value="Genomic_DNA"/>
</dbReference>
<gene>
    <name evidence="1" type="ORF">PV327_010980</name>
</gene>
<reference evidence="1" key="1">
    <citation type="journal article" date="2023" name="bioRxiv">
        <title>Scaffold-level genome assemblies of two parasitoid biocontrol wasps reveal the parthenogenesis mechanism and an associated novel virus.</title>
        <authorList>
            <person name="Inwood S."/>
            <person name="Skelly J."/>
            <person name="Guhlin J."/>
            <person name="Harrop T."/>
            <person name="Goldson S."/>
            <person name="Dearden P."/>
        </authorList>
    </citation>
    <scope>NUCLEOTIDE SEQUENCE</scope>
    <source>
        <strain evidence="1">Lincoln</strain>
        <tissue evidence="1">Whole body</tissue>
    </source>
</reference>
<evidence type="ECO:0000313" key="1">
    <source>
        <dbReference type="EMBL" id="KAK0174301.1"/>
    </source>
</evidence>
<organism evidence="1 2">
    <name type="scientific">Microctonus hyperodae</name>
    <name type="common">Parasitoid wasp</name>
    <dbReference type="NCBI Taxonomy" id="165561"/>
    <lineage>
        <taxon>Eukaryota</taxon>
        <taxon>Metazoa</taxon>
        <taxon>Ecdysozoa</taxon>
        <taxon>Arthropoda</taxon>
        <taxon>Hexapoda</taxon>
        <taxon>Insecta</taxon>
        <taxon>Pterygota</taxon>
        <taxon>Neoptera</taxon>
        <taxon>Endopterygota</taxon>
        <taxon>Hymenoptera</taxon>
        <taxon>Apocrita</taxon>
        <taxon>Ichneumonoidea</taxon>
        <taxon>Braconidae</taxon>
        <taxon>Euphorinae</taxon>
        <taxon>Microctonus</taxon>
    </lineage>
</organism>
<sequence>MLDAELLSLLSYPREVMKKSFIVKIKKVNMDTPDTLLTKVQRMSIHNDYMFQEHSQGAELYTELESNHDLHNNVMWYPHEELNTELKSNHDISYLHNNVTWHTLTNQMNYDSCVDTACTKCEYIHDYCGIIIRISTDMSEKANELMMALYHMKRQIEDKSFTDVTHSVVMACETSEESSITKIPFTPEKDVYLIQDLVYSMIHKSNSIFMIAEQLKQFIIDRD</sequence>
<protein>
    <submittedName>
        <fullName evidence="1">Uncharacterized protein</fullName>
    </submittedName>
</protein>
<comment type="caution">
    <text evidence="1">The sequence shown here is derived from an EMBL/GenBank/DDBJ whole genome shotgun (WGS) entry which is preliminary data.</text>
</comment>
<reference evidence="1" key="2">
    <citation type="submission" date="2023-03" db="EMBL/GenBank/DDBJ databases">
        <authorList>
            <person name="Inwood S.N."/>
            <person name="Skelly J.G."/>
            <person name="Guhlin J."/>
            <person name="Harrop T.W.R."/>
            <person name="Goldson S.G."/>
            <person name="Dearden P.K."/>
        </authorList>
    </citation>
    <scope>NUCLEOTIDE SEQUENCE</scope>
    <source>
        <strain evidence="1">Lincoln</strain>
        <tissue evidence="1">Whole body</tissue>
    </source>
</reference>
<accession>A0AA39FRN7</accession>
<name>A0AA39FRN7_MICHY</name>
<dbReference type="AlphaFoldDB" id="A0AA39FRN7"/>
<proteinExistence type="predicted"/>
<dbReference type="Proteomes" id="UP001168972">
    <property type="component" value="Unassembled WGS sequence"/>
</dbReference>
<evidence type="ECO:0000313" key="2">
    <source>
        <dbReference type="Proteomes" id="UP001168972"/>
    </source>
</evidence>
<keyword evidence="2" id="KW-1185">Reference proteome</keyword>